<dbReference type="EMBL" id="HBUF01650066">
    <property type="protein sequence ID" value="CAG6786781.1"/>
    <property type="molecule type" value="Transcribed_RNA"/>
</dbReference>
<evidence type="ECO:0000256" key="1">
    <source>
        <dbReference type="SAM" id="MobiDB-lite"/>
    </source>
</evidence>
<accession>A0A8D9FFR0</accession>
<sequence length="110" mass="12866">MDPNRKITEVTSDRNKDKTYYKATNHQPDHNISFQTKNLNRMKKKIERNKEGNENLSFKTPPTINKSSRRKLEFPQSKKSISQQLLIHRGKKRKTREAKLMGKSGPTSLL</sequence>
<dbReference type="EMBL" id="HBUF01171267">
    <property type="protein sequence ID" value="CAG6652411.1"/>
    <property type="molecule type" value="Transcribed_RNA"/>
</dbReference>
<feature type="region of interest" description="Disordered" evidence="1">
    <location>
        <begin position="46"/>
        <end position="110"/>
    </location>
</feature>
<feature type="compositionally biased region" description="Polar residues" evidence="1">
    <location>
        <begin position="54"/>
        <end position="66"/>
    </location>
</feature>
<protein>
    <submittedName>
        <fullName evidence="2">Uncharacterized protein</fullName>
    </submittedName>
</protein>
<name>A0A8D9FFR0_9HEMI</name>
<organism evidence="2">
    <name type="scientific">Cacopsylla melanoneura</name>
    <dbReference type="NCBI Taxonomy" id="428564"/>
    <lineage>
        <taxon>Eukaryota</taxon>
        <taxon>Metazoa</taxon>
        <taxon>Ecdysozoa</taxon>
        <taxon>Arthropoda</taxon>
        <taxon>Hexapoda</taxon>
        <taxon>Insecta</taxon>
        <taxon>Pterygota</taxon>
        <taxon>Neoptera</taxon>
        <taxon>Paraneoptera</taxon>
        <taxon>Hemiptera</taxon>
        <taxon>Sternorrhyncha</taxon>
        <taxon>Psylloidea</taxon>
        <taxon>Psyllidae</taxon>
        <taxon>Psyllinae</taxon>
        <taxon>Cacopsylla</taxon>
    </lineage>
</organism>
<proteinExistence type="predicted"/>
<evidence type="ECO:0000313" key="2">
    <source>
        <dbReference type="EMBL" id="CAG6786780.1"/>
    </source>
</evidence>
<reference evidence="2" key="1">
    <citation type="submission" date="2021-05" db="EMBL/GenBank/DDBJ databases">
        <authorList>
            <person name="Alioto T."/>
            <person name="Alioto T."/>
            <person name="Gomez Garrido J."/>
        </authorList>
    </citation>
    <scope>NUCLEOTIDE SEQUENCE</scope>
</reference>
<dbReference type="EMBL" id="HBUF01650065">
    <property type="protein sequence ID" value="CAG6786780.1"/>
    <property type="molecule type" value="Transcribed_RNA"/>
</dbReference>
<dbReference type="AlphaFoldDB" id="A0A8D9FFR0"/>